<evidence type="ECO:0000313" key="2">
    <source>
        <dbReference type="EMBL" id="SHJ83903.1"/>
    </source>
</evidence>
<gene>
    <name evidence="2" type="ORF">SAMN02745912_01279</name>
</gene>
<organism evidence="2 3">
    <name type="scientific">Paramaledivibacter caminithermalis (strain DSM 15212 / CIP 107654 / DViRD3)</name>
    <name type="common">Clostridium caminithermale</name>
    <dbReference type="NCBI Taxonomy" id="1121301"/>
    <lineage>
        <taxon>Bacteria</taxon>
        <taxon>Bacillati</taxon>
        <taxon>Bacillota</taxon>
        <taxon>Clostridia</taxon>
        <taxon>Peptostreptococcales</taxon>
        <taxon>Caminicellaceae</taxon>
        <taxon>Paramaledivibacter</taxon>
    </lineage>
</organism>
<dbReference type="Proteomes" id="UP000184465">
    <property type="component" value="Unassembled WGS sequence"/>
</dbReference>
<accession>A0A1M6MKU9</accession>
<proteinExistence type="predicted"/>
<keyword evidence="1" id="KW-0732">Signal</keyword>
<sequence length="146" mass="16637">MKKVVSLLLIFTLIISSNLFVFAEYTATESNVYYEIEELDVSKDSIRGHYDSASEKMLIIGIDEDESNSTLVNIKQKTFYVEKDENGNERKLTTSKEDMEKIRYIKSLENISTNSLNKINSSSITPFSGGDRLTSEYYKLSLAIYA</sequence>
<dbReference type="EMBL" id="FRAG01000011">
    <property type="protein sequence ID" value="SHJ83903.1"/>
    <property type="molecule type" value="Genomic_DNA"/>
</dbReference>
<keyword evidence="3" id="KW-1185">Reference proteome</keyword>
<reference evidence="2 3" key="1">
    <citation type="submission" date="2016-11" db="EMBL/GenBank/DDBJ databases">
        <authorList>
            <person name="Jaros S."/>
            <person name="Januszkiewicz K."/>
            <person name="Wedrychowicz H."/>
        </authorList>
    </citation>
    <scope>NUCLEOTIDE SEQUENCE [LARGE SCALE GENOMIC DNA]</scope>
    <source>
        <strain evidence="2 3">DSM 15212</strain>
    </source>
</reference>
<evidence type="ECO:0000256" key="1">
    <source>
        <dbReference type="SAM" id="SignalP"/>
    </source>
</evidence>
<name>A0A1M6MKU9_PARC5</name>
<evidence type="ECO:0000313" key="3">
    <source>
        <dbReference type="Proteomes" id="UP000184465"/>
    </source>
</evidence>
<dbReference type="AlphaFoldDB" id="A0A1M6MKU9"/>
<dbReference type="RefSeq" id="WP_073148092.1">
    <property type="nucleotide sequence ID" value="NZ_FRAG01000011.1"/>
</dbReference>
<feature type="chain" id="PRO_5009919549" evidence="1">
    <location>
        <begin position="24"/>
        <end position="146"/>
    </location>
</feature>
<protein>
    <submittedName>
        <fullName evidence="2">Uncharacterized protein</fullName>
    </submittedName>
</protein>
<dbReference type="STRING" id="1121301.SAMN02745912_01279"/>
<feature type="signal peptide" evidence="1">
    <location>
        <begin position="1"/>
        <end position="23"/>
    </location>
</feature>